<keyword evidence="6 9" id="KW-0418">Kinase</keyword>
<dbReference type="EMBL" id="JARPYR010000002">
    <property type="protein sequence ID" value="MDT2595763.1"/>
    <property type="molecule type" value="Genomic_DNA"/>
</dbReference>
<name>A0AAP5KTM3_9ENTE</name>
<dbReference type="HAMAP" id="MF_00082">
    <property type="entry name" value="ArgB"/>
    <property type="match status" value="1"/>
</dbReference>
<dbReference type="NCBIfam" id="TIGR00761">
    <property type="entry name" value="argB"/>
    <property type="match status" value="1"/>
</dbReference>
<dbReference type="SUPFAM" id="SSF53633">
    <property type="entry name" value="Carbamate kinase-like"/>
    <property type="match status" value="1"/>
</dbReference>
<dbReference type="Proteomes" id="UP001245561">
    <property type="component" value="Unassembled WGS sequence"/>
</dbReference>
<evidence type="ECO:0000256" key="5">
    <source>
        <dbReference type="ARBA" id="ARBA00022741"/>
    </source>
</evidence>
<dbReference type="InterPro" id="IPR037528">
    <property type="entry name" value="ArgB"/>
</dbReference>
<keyword evidence="2 9" id="KW-0055">Arginine biosynthesis</keyword>
<dbReference type="GO" id="GO:0005524">
    <property type="term" value="F:ATP binding"/>
    <property type="evidence" value="ECO:0007669"/>
    <property type="project" value="UniProtKB-UniRule"/>
</dbReference>
<dbReference type="Pfam" id="PF00696">
    <property type="entry name" value="AA_kinase"/>
    <property type="match status" value="1"/>
</dbReference>
<evidence type="ECO:0000256" key="7">
    <source>
        <dbReference type="ARBA" id="ARBA00022840"/>
    </source>
</evidence>
<evidence type="ECO:0000256" key="8">
    <source>
        <dbReference type="ARBA" id="ARBA00048141"/>
    </source>
</evidence>
<dbReference type="PANTHER" id="PTHR23342:SF0">
    <property type="entry name" value="N-ACETYLGLUTAMATE SYNTHASE, MITOCHONDRIAL"/>
    <property type="match status" value="1"/>
</dbReference>
<feature type="site" description="Transition state stabilizer" evidence="9">
    <location>
        <position position="7"/>
    </location>
</feature>
<keyword evidence="3 9" id="KW-0028">Amino-acid biosynthesis</keyword>
<dbReference type="AlphaFoldDB" id="A0AAP5KTM3"/>
<dbReference type="PANTHER" id="PTHR23342">
    <property type="entry name" value="N-ACETYLGLUTAMATE SYNTHASE"/>
    <property type="match status" value="1"/>
</dbReference>
<evidence type="ECO:0000256" key="9">
    <source>
        <dbReference type="HAMAP-Rule" id="MF_00082"/>
    </source>
</evidence>
<dbReference type="EMBL" id="JARPYT010000002">
    <property type="protein sequence ID" value="MDT2636375.1"/>
    <property type="molecule type" value="Genomic_DNA"/>
</dbReference>
<keyword evidence="9" id="KW-0963">Cytoplasm</keyword>
<comment type="subcellular location">
    <subcellularLocation>
        <location evidence="9">Cytoplasm</location>
    </subcellularLocation>
</comment>
<dbReference type="GO" id="GO:0042450">
    <property type="term" value="P:L-arginine biosynthetic process via ornithine"/>
    <property type="evidence" value="ECO:0007669"/>
    <property type="project" value="UniProtKB-UniRule"/>
</dbReference>
<evidence type="ECO:0000256" key="3">
    <source>
        <dbReference type="ARBA" id="ARBA00022605"/>
    </source>
</evidence>
<comment type="catalytic activity">
    <reaction evidence="8 9">
        <text>N-acetyl-L-glutamate + ATP = N-acetyl-L-glutamyl 5-phosphate + ADP</text>
        <dbReference type="Rhea" id="RHEA:14629"/>
        <dbReference type="ChEBI" id="CHEBI:30616"/>
        <dbReference type="ChEBI" id="CHEBI:44337"/>
        <dbReference type="ChEBI" id="CHEBI:57936"/>
        <dbReference type="ChEBI" id="CHEBI:456216"/>
        <dbReference type="EC" id="2.7.2.8"/>
    </reaction>
</comment>
<dbReference type="Proteomes" id="UP001256547">
    <property type="component" value="Unassembled WGS sequence"/>
</dbReference>
<feature type="binding site" evidence="9">
    <location>
        <begin position="40"/>
        <end position="41"/>
    </location>
    <ligand>
        <name>substrate</name>
    </ligand>
</feature>
<evidence type="ECO:0000256" key="6">
    <source>
        <dbReference type="ARBA" id="ARBA00022777"/>
    </source>
</evidence>
<feature type="site" description="Transition state stabilizer" evidence="9">
    <location>
        <position position="214"/>
    </location>
</feature>
<accession>A0AAP5KTM3</accession>
<dbReference type="CDD" id="cd04238">
    <property type="entry name" value="AAK_NAGK-like"/>
    <property type="match status" value="1"/>
</dbReference>
<dbReference type="InterPro" id="IPR001048">
    <property type="entry name" value="Asp/Glu/Uridylate_kinase"/>
</dbReference>
<comment type="similarity">
    <text evidence="9">Belongs to the acetylglutamate kinase family. ArgB subfamily.</text>
</comment>
<feature type="binding site" evidence="9">
    <location>
        <position position="155"/>
    </location>
    <ligand>
        <name>substrate</name>
    </ligand>
</feature>
<comment type="function">
    <text evidence="9">Catalyzes the ATP-dependent phosphorylation of N-acetyl-L-glutamate.</text>
</comment>
<organism evidence="12 13">
    <name type="scientific">Enterococcus dongliensis</name>
    <dbReference type="NCBI Taxonomy" id="2559925"/>
    <lineage>
        <taxon>Bacteria</taxon>
        <taxon>Bacillati</taxon>
        <taxon>Bacillota</taxon>
        <taxon>Bacilli</taxon>
        <taxon>Lactobacillales</taxon>
        <taxon>Enterococcaceae</taxon>
        <taxon>Enterococcus</taxon>
    </lineage>
</organism>
<comment type="caution">
    <text evidence="12">The sequence shown here is derived from an EMBL/GenBank/DDBJ whole genome shotgun (WGS) entry which is preliminary data.</text>
</comment>
<evidence type="ECO:0000256" key="2">
    <source>
        <dbReference type="ARBA" id="ARBA00022571"/>
    </source>
</evidence>
<dbReference type="GO" id="GO:0005737">
    <property type="term" value="C:cytoplasm"/>
    <property type="evidence" value="ECO:0007669"/>
    <property type="project" value="UniProtKB-SubCell"/>
</dbReference>
<evidence type="ECO:0000313" key="12">
    <source>
        <dbReference type="EMBL" id="MDT2636375.1"/>
    </source>
</evidence>
<comment type="pathway">
    <text evidence="1 9">Amino-acid biosynthesis; L-arginine biosynthesis; N(2)-acetyl-L-ornithine from L-glutamate: step 2/4.</text>
</comment>
<feature type="domain" description="Aspartate/glutamate/uridylate kinase" evidence="10">
    <location>
        <begin position="3"/>
        <end position="233"/>
    </location>
</feature>
<dbReference type="GO" id="GO:0003991">
    <property type="term" value="F:acetylglutamate kinase activity"/>
    <property type="evidence" value="ECO:0007669"/>
    <property type="project" value="UniProtKB-UniRule"/>
</dbReference>
<evidence type="ECO:0000313" key="13">
    <source>
        <dbReference type="Proteomes" id="UP001245561"/>
    </source>
</evidence>
<dbReference type="RefSeq" id="WP_137603130.1">
    <property type="nucleotide sequence ID" value="NZ_JARPYR010000002.1"/>
</dbReference>
<proteinExistence type="inferred from homology"/>
<keyword evidence="5 9" id="KW-0547">Nucleotide-binding</keyword>
<dbReference type="PIRSF" id="PIRSF000728">
    <property type="entry name" value="NAGK"/>
    <property type="match status" value="1"/>
</dbReference>
<protein>
    <recommendedName>
        <fullName evidence="9">Acetylglutamate kinase</fullName>
        <ecNumber evidence="9">2.7.2.8</ecNumber>
    </recommendedName>
    <alternativeName>
        <fullName evidence="9">N-acetyl-L-glutamate 5-phosphotransferase</fullName>
    </alternativeName>
    <alternativeName>
        <fullName evidence="9">NAG kinase</fullName>
        <shortName evidence="9">NAGK</shortName>
    </alternativeName>
</protein>
<reference evidence="12 14" key="1">
    <citation type="submission" date="2023-03" db="EMBL/GenBank/DDBJ databases">
        <authorList>
            <person name="Shen W."/>
            <person name="Cai J."/>
        </authorList>
    </citation>
    <scope>NUCLEOTIDE SEQUENCE</scope>
    <source>
        <strain evidence="12">P55-2</strain>
        <strain evidence="11 14">P72-2</strain>
    </source>
</reference>
<dbReference type="Gene3D" id="3.40.1160.10">
    <property type="entry name" value="Acetylglutamate kinase-like"/>
    <property type="match status" value="1"/>
</dbReference>
<evidence type="ECO:0000256" key="1">
    <source>
        <dbReference type="ARBA" id="ARBA00004828"/>
    </source>
</evidence>
<evidence type="ECO:0000313" key="14">
    <source>
        <dbReference type="Proteomes" id="UP001256547"/>
    </source>
</evidence>
<dbReference type="InterPro" id="IPR036393">
    <property type="entry name" value="AceGlu_kinase-like_sf"/>
</dbReference>
<dbReference type="EC" id="2.7.2.8" evidence="9"/>
<evidence type="ECO:0000256" key="4">
    <source>
        <dbReference type="ARBA" id="ARBA00022679"/>
    </source>
</evidence>
<gene>
    <name evidence="9 12" type="primary">argB</name>
    <name evidence="12" type="ORF">P7D36_02465</name>
    <name evidence="11" type="ORF">P7D39_01770</name>
</gene>
<evidence type="ECO:0000313" key="11">
    <source>
        <dbReference type="EMBL" id="MDT2595763.1"/>
    </source>
</evidence>
<dbReference type="InterPro" id="IPR004662">
    <property type="entry name" value="AcgluKinase_fam"/>
</dbReference>
<sequence length="249" mass="27079">MGRIVVKIGGVASDNLTKKFFEQIKHWRSQGQEIIIIHGGGYYITEMMERLNIPVAIQDGLRITTPQALKVTQMVLLGQVQPAITTLFKQHDFAAIGLNASCDNLIQGKVLDEEKFGLVGKITAINAGPIENMLYKNYIPIIAPLGMTVTDQWLNINADVAACKIAETIGADALYLLTDVPGVKKAGAWLKELSSVEVEKLISEKVITGGMIPKLTSAIQALNNGVSEIHITDGIERPGTVIKKEETFV</sequence>
<feature type="binding site" evidence="9">
    <location>
        <position position="62"/>
    </location>
    <ligand>
        <name>substrate</name>
    </ligand>
</feature>
<keyword evidence="14" id="KW-1185">Reference proteome</keyword>
<keyword evidence="4 9" id="KW-0808">Transferase</keyword>
<evidence type="ECO:0000259" key="10">
    <source>
        <dbReference type="Pfam" id="PF00696"/>
    </source>
</evidence>
<keyword evidence="7 9" id="KW-0067">ATP-binding</keyword>